<proteinExistence type="predicted"/>
<evidence type="ECO:0000313" key="2">
    <source>
        <dbReference type="Proteomes" id="UP000307087"/>
    </source>
</evidence>
<organism evidence="1 2">
    <name type="scientific">Nocardioides caeni</name>
    <dbReference type="NCBI Taxonomy" id="574700"/>
    <lineage>
        <taxon>Bacteria</taxon>
        <taxon>Bacillati</taxon>
        <taxon>Actinomycetota</taxon>
        <taxon>Actinomycetes</taxon>
        <taxon>Propionibacteriales</taxon>
        <taxon>Nocardioidaceae</taxon>
        <taxon>Nocardioides</taxon>
    </lineage>
</organism>
<dbReference type="EMBL" id="STGW01000004">
    <property type="protein sequence ID" value="THV14586.1"/>
    <property type="molecule type" value="Genomic_DNA"/>
</dbReference>
<evidence type="ECO:0000313" key="1">
    <source>
        <dbReference type="EMBL" id="THV14586.1"/>
    </source>
</evidence>
<gene>
    <name evidence="1" type="ORF">E9934_07905</name>
</gene>
<dbReference type="Proteomes" id="UP000307087">
    <property type="component" value="Unassembled WGS sequence"/>
</dbReference>
<protein>
    <submittedName>
        <fullName evidence="1">Uncharacterized protein</fullName>
    </submittedName>
</protein>
<dbReference type="AlphaFoldDB" id="A0A4V4HKI8"/>
<dbReference type="RefSeq" id="WP_136562349.1">
    <property type="nucleotide sequence ID" value="NZ_BAABLS010000003.1"/>
</dbReference>
<keyword evidence="2" id="KW-1185">Reference proteome</keyword>
<reference evidence="1 2" key="1">
    <citation type="journal article" date="2009" name="Int. J. Syst. Evol. Microbiol.">
        <title>Nocardioides caeni sp. nov., isolated from wastewater.</title>
        <authorList>
            <person name="Yoon J.H."/>
            <person name="Kang S.J."/>
            <person name="Park S."/>
            <person name="Kim W."/>
            <person name="Oh T.K."/>
        </authorList>
    </citation>
    <scope>NUCLEOTIDE SEQUENCE [LARGE SCALE GENOMIC DNA]</scope>
    <source>
        <strain evidence="1 2">DSM 23134</strain>
    </source>
</reference>
<sequence length="329" mass="33629">MLLGVLPAVVIVGSVLTACSGEESAPTADPSSSSDPAGDQVAAAADLCSKVINERDFATYEAGANASFELLAAVLGAGRVTDAELADMGMAMTAHRDALVADRAELGDGSDLPGWAQVLEPLDATIAVLDRRIEATDRDTWPVDPETLRADGTGVLDEQVLADLGLTRGDCSVVATEPGPVPAERELIASAAVACGTVVDRRAADDYAADSRVVLDAVLAAHQDQDPTAVDGLAAALEAVRDEWQRTHDDLAAVPTDGVAAPAIADAWAANVQYAADRVTVAQERIDALASGDGAALEAAFAPGGGTGAPGFNWEDAALDGRDCRFIDA</sequence>
<accession>A0A4V4HKI8</accession>
<comment type="caution">
    <text evidence="1">The sequence shown here is derived from an EMBL/GenBank/DDBJ whole genome shotgun (WGS) entry which is preliminary data.</text>
</comment>
<dbReference type="OrthoDB" id="5195307at2"/>
<name>A0A4V4HKI8_9ACTN</name>